<dbReference type="SUPFAM" id="SSF54928">
    <property type="entry name" value="RNA-binding domain, RBD"/>
    <property type="match status" value="1"/>
</dbReference>
<feature type="compositionally biased region" description="Basic and acidic residues" evidence="6">
    <location>
        <begin position="2263"/>
        <end position="2280"/>
    </location>
</feature>
<evidence type="ECO:0000259" key="7">
    <source>
        <dbReference type="PROSITE" id="PS50171"/>
    </source>
</evidence>
<feature type="compositionally biased region" description="Basic and acidic residues" evidence="6">
    <location>
        <begin position="2143"/>
        <end position="2154"/>
    </location>
</feature>
<feature type="compositionally biased region" description="Basic and acidic residues" evidence="6">
    <location>
        <begin position="1907"/>
        <end position="1935"/>
    </location>
</feature>
<dbReference type="Ensembl" id="ENSONIT00000066300.1">
    <property type="protein sequence ID" value="ENSONIP00000037069.1"/>
    <property type="gene ID" value="ENSONIG00000036902.1"/>
</dbReference>
<feature type="compositionally biased region" description="Basic and acidic residues" evidence="6">
    <location>
        <begin position="1880"/>
        <end position="1893"/>
    </location>
</feature>
<dbReference type="InterPro" id="IPR003604">
    <property type="entry name" value="Matrin/U1-like-C_Znf_C2H2"/>
</dbReference>
<dbReference type="Gene3D" id="3.30.70.330">
    <property type="match status" value="3"/>
</dbReference>
<dbReference type="SMART" id="SM00451">
    <property type="entry name" value="ZnF_U1"/>
    <property type="match status" value="2"/>
</dbReference>
<accession>A0A669BMU3</accession>
<dbReference type="OrthoDB" id="10072641at2759"/>
<protein>
    <submittedName>
        <fullName evidence="8">Zinc finger protein 638</fullName>
    </submittedName>
</protein>
<name>A0A669BMU3_ORENI</name>
<feature type="region of interest" description="Disordered" evidence="6">
    <location>
        <begin position="1969"/>
        <end position="2195"/>
    </location>
</feature>
<feature type="compositionally biased region" description="Basic and acidic residues" evidence="6">
    <location>
        <begin position="403"/>
        <end position="414"/>
    </location>
</feature>
<feature type="compositionally biased region" description="Basic and acidic residues" evidence="6">
    <location>
        <begin position="2031"/>
        <end position="2068"/>
    </location>
</feature>
<keyword evidence="9" id="KW-1185">Reference proteome</keyword>
<dbReference type="PANTHER" id="PTHR15491:SF9">
    <property type="entry name" value="CIP1-INTERACTING ZINC FINGER PROTEIN"/>
    <property type="match status" value="1"/>
</dbReference>
<keyword evidence="2" id="KW-0479">Metal-binding</keyword>
<feature type="compositionally biased region" description="Low complexity" evidence="6">
    <location>
        <begin position="2377"/>
        <end position="2393"/>
    </location>
</feature>
<feature type="region of interest" description="Disordered" evidence="6">
    <location>
        <begin position="1757"/>
        <end position="1810"/>
    </location>
</feature>
<feature type="compositionally biased region" description="Basic and acidic residues" evidence="6">
    <location>
        <begin position="2161"/>
        <end position="2182"/>
    </location>
</feature>
<feature type="compositionally biased region" description="Basic and acidic residues" evidence="6">
    <location>
        <begin position="1969"/>
        <end position="1979"/>
    </location>
</feature>
<feature type="region of interest" description="Disordered" evidence="6">
    <location>
        <begin position="197"/>
        <end position="221"/>
    </location>
</feature>
<reference evidence="8" key="2">
    <citation type="submission" date="2025-08" db="UniProtKB">
        <authorList>
            <consortium name="Ensembl"/>
        </authorList>
    </citation>
    <scope>IDENTIFICATION</scope>
</reference>
<keyword evidence="5" id="KW-0539">Nucleus</keyword>
<evidence type="ECO:0000256" key="1">
    <source>
        <dbReference type="ARBA" id="ARBA00004123"/>
    </source>
</evidence>
<feature type="region of interest" description="Disordered" evidence="6">
    <location>
        <begin position="2215"/>
        <end position="2323"/>
    </location>
</feature>
<dbReference type="OMA" id="VWNAMES"/>
<dbReference type="InterPro" id="IPR013087">
    <property type="entry name" value="Znf_C2H2_type"/>
</dbReference>
<dbReference type="Proteomes" id="UP000005207">
    <property type="component" value="Linkage group LG3"/>
</dbReference>
<dbReference type="GO" id="GO:0003676">
    <property type="term" value="F:nucleic acid binding"/>
    <property type="evidence" value="ECO:0007669"/>
    <property type="project" value="InterPro"/>
</dbReference>
<evidence type="ECO:0000313" key="8">
    <source>
        <dbReference type="Ensembl" id="ENSONIP00000037069.1"/>
    </source>
</evidence>
<evidence type="ECO:0000256" key="4">
    <source>
        <dbReference type="ARBA" id="ARBA00022833"/>
    </source>
</evidence>
<dbReference type="InParanoid" id="A0A669BMU3"/>
<feature type="compositionally biased region" description="Polar residues" evidence="6">
    <location>
        <begin position="541"/>
        <end position="556"/>
    </location>
</feature>
<dbReference type="PANTHER" id="PTHR15491">
    <property type="match status" value="1"/>
</dbReference>
<reference evidence="9" key="1">
    <citation type="submission" date="2012-01" db="EMBL/GenBank/DDBJ databases">
        <title>The Genome Sequence of Oreochromis niloticus (Nile Tilapia).</title>
        <authorList>
            <consortium name="Broad Institute Genome Assembly Team"/>
            <consortium name="Broad Institute Sequencing Platform"/>
            <person name="Di Palma F."/>
            <person name="Johnson J."/>
            <person name="Lander E.S."/>
            <person name="Lindblad-Toh K."/>
        </authorList>
    </citation>
    <scope>NUCLEOTIDE SEQUENCE [LARGE SCALE GENOMIC DNA]</scope>
</reference>
<feature type="compositionally biased region" description="Basic and acidic residues" evidence="6">
    <location>
        <begin position="2100"/>
        <end position="2122"/>
    </location>
</feature>
<dbReference type="GO" id="GO:0008270">
    <property type="term" value="F:zinc ion binding"/>
    <property type="evidence" value="ECO:0007669"/>
    <property type="project" value="UniProtKB-KW"/>
</dbReference>
<evidence type="ECO:0000256" key="3">
    <source>
        <dbReference type="ARBA" id="ARBA00022771"/>
    </source>
</evidence>
<feature type="compositionally biased region" description="Basic and acidic residues" evidence="6">
    <location>
        <begin position="2007"/>
        <end position="2023"/>
    </location>
</feature>
<feature type="compositionally biased region" description="Polar residues" evidence="6">
    <location>
        <begin position="8"/>
        <end position="19"/>
    </location>
</feature>
<feature type="compositionally biased region" description="Basic residues" evidence="6">
    <location>
        <begin position="622"/>
        <end position="631"/>
    </location>
</feature>
<feature type="compositionally biased region" description="Acidic residues" evidence="6">
    <location>
        <begin position="2243"/>
        <end position="2261"/>
    </location>
</feature>
<feature type="compositionally biased region" description="Low complexity" evidence="6">
    <location>
        <begin position="1664"/>
        <end position="1686"/>
    </location>
</feature>
<feature type="compositionally biased region" description="Basic and acidic residues" evidence="6">
    <location>
        <begin position="1703"/>
        <end position="1715"/>
    </location>
</feature>
<feature type="compositionally biased region" description="Basic residues" evidence="6">
    <location>
        <begin position="2350"/>
        <end position="2364"/>
    </location>
</feature>
<dbReference type="PROSITE" id="PS50171">
    <property type="entry name" value="ZF_MATRIN"/>
    <property type="match status" value="1"/>
</dbReference>
<feature type="compositionally biased region" description="Basic and acidic residues" evidence="6">
    <location>
        <begin position="2437"/>
        <end position="2452"/>
    </location>
</feature>
<feature type="compositionally biased region" description="Polar residues" evidence="6">
    <location>
        <begin position="2418"/>
        <end position="2433"/>
    </location>
</feature>
<evidence type="ECO:0000256" key="5">
    <source>
        <dbReference type="ARBA" id="ARBA00023242"/>
    </source>
</evidence>
<feature type="region of interest" description="Disordered" evidence="6">
    <location>
        <begin position="1635"/>
        <end position="1722"/>
    </location>
</feature>
<feature type="compositionally biased region" description="Basic and acidic residues" evidence="6">
    <location>
        <begin position="1757"/>
        <end position="1774"/>
    </location>
</feature>
<feature type="compositionally biased region" description="Basic residues" evidence="6">
    <location>
        <begin position="2220"/>
        <end position="2229"/>
    </location>
</feature>
<dbReference type="InterPro" id="IPR012677">
    <property type="entry name" value="Nucleotide-bd_a/b_plait_sf"/>
</dbReference>
<feature type="compositionally biased region" description="Basic and acidic residues" evidence="6">
    <location>
        <begin position="1851"/>
        <end position="1865"/>
    </location>
</feature>
<feature type="compositionally biased region" description="Polar residues" evidence="6">
    <location>
        <begin position="2283"/>
        <end position="2301"/>
    </location>
</feature>
<dbReference type="InterPro" id="IPR026811">
    <property type="entry name" value="CIZ1"/>
</dbReference>
<feature type="compositionally biased region" description="Basic and acidic residues" evidence="6">
    <location>
        <begin position="2233"/>
        <end position="2242"/>
    </location>
</feature>
<feature type="region of interest" description="Disordered" evidence="6">
    <location>
        <begin position="2530"/>
        <end position="2555"/>
    </location>
</feature>
<reference evidence="8" key="3">
    <citation type="submission" date="2025-09" db="UniProtKB">
        <authorList>
            <consortium name="Ensembl"/>
        </authorList>
    </citation>
    <scope>IDENTIFICATION</scope>
</reference>
<feature type="compositionally biased region" description="Basic and acidic residues" evidence="6">
    <location>
        <begin position="1788"/>
        <end position="1805"/>
    </location>
</feature>
<feature type="compositionally biased region" description="Basic and acidic residues" evidence="6">
    <location>
        <begin position="606"/>
        <end position="615"/>
    </location>
</feature>
<feature type="compositionally biased region" description="Basic and acidic residues" evidence="6">
    <location>
        <begin position="643"/>
        <end position="662"/>
    </location>
</feature>
<keyword evidence="4" id="KW-0862">Zinc</keyword>
<feature type="region of interest" description="Disordered" evidence="6">
    <location>
        <begin position="537"/>
        <end position="697"/>
    </location>
</feature>
<feature type="compositionally biased region" description="Acidic residues" evidence="6">
    <location>
        <begin position="1994"/>
        <end position="2006"/>
    </location>
</feature>
<evidence type="ECO:0000256" key="2">
    <source>
        <dbReference type="ARBA" id="ARBA00022723"/>
    </source>
</evidence>
<evidence type="ECO:0000313" key="9">
    <source>
        <dbReference type="Proteomes" id="UP000005207"/>
    </source>
</evidence>
<proteinExistence type="predicted"/>
<dbReference type="GeneID" id="102077131"/>
<dbReference type="GO" id="GO:0005634">
    <property type="term" value="C:nucleus"/>
    <property type="evidence" value="ECO:0007669"/>
    <property type="project" value="UniProtKB-SubCell"/>
</dbReference>
<feature type="compositionally biased region" description="Acidic residues" evidence="6">
    <location>
        <begin position="2307"/>
        <end position="2323"/>
    </location>
</feature>
<organism evidence="8 9">
    <name type="scientific">Oreochromis niloticus</name>
    <name type="common">Nile tilapia</name>
    <name type="synonym">Tilapia nilotica</name>
    <dbReference type="NCBI Taxonomy" id="8128"/>
    <lineage>
        <taxon>Eukaryota</taxon>
        <taxon>Metazoa</taxon>
        <taxon>Chordata</taxon>
        <taxon>Craniata</taxon>
        <taxon>Vertebrata</taxon>
        <taxon>Euteleostomi</taxon>
        <taxon>Actinopterygii</taxon>
        <taxon>Neopterygii</taxon>
        <taxon>Teleostei</taxon>
        <taxon>Neoteleostei</taxon>
        <taxon>Acanthomorphata</taxon>
        <taxon>Ovalentaria</taxon>
        <taxon>Cichlomorphae</taxon>
        <taxon>Cichliformes</taxon>
        <taxon>Cichlidae</taxon>
        <taxon>African cichlids</taxon>
        <taxon>Pseudocrenilabrinae</taxon>
        <taxon>Oreochromini</taxon>
        <taxon>Oreochromis</taxon>
    </lineage>
</organism>
<feature type="region of interest" description="Disordered" evidence="6">
    <location>
        <begin position="1"/>
        <end position="105"/>
    </location>
</feature>
<feature type="compositionally biased region" description="Basic residues" evidence="6">
    <location>
        <begin position="571"/>
        <end position="583"/>
    </location>
</feature>
<dbReference type="GeneTree" id="ENSGT00990000203723"/>
<feature type="region of interest" description="Disordered" evidence="6">
    <location>
        <begin position="403"/>
        <end position="423"/>
    </location>
</feature>
<feature type="compositionally biased region" description="Low complexity" evidence="6">
    <location>
        <begin position="331"/>
        <end position="348"/>
    </location>
</feature>
<sequence length="2555" mass="287118">MSHPLDNTHASGNRSSNHGQYGLPDVHASGDPNRSMTLADSQDSHFTSTPRDEFHSSITETNNPVSSLSQRLSDVDSGMDRLPNYKSEIEDSSSKFHASPASYRNKSSHDSRFAALSEGECHIQSIPGLGDYDSQLPDRPVAVSESRYPQYTSEEAANILLHFGLEKEDLEYLISYPEDQITPSNLPFILQQIRNQRGTNAVQSEPNPDLQPTTSMSRRDRLNTKTGEEMWQDEMSPTVQPSKVIDYGHTAKYTVDEIGKSTDKRASNGGSRSVLMMDCYESSSHNREPLQRSMIEGKTSAMVSPCDLQDTVSSLSSVQICVTSQGSNAAQQIQPSRSSQEIISSFSPSKKDTDSRFPKMSEVSRLVLFKEPETYQQSALKTQPPLSVVCVVHPNNDYIHTKEESTTQEQDSKVAEPMNKKQHKWTQQQLRRQSKQIMNAAAKPVSQLSSPRSTITIPSSNKQCLANRELSKALPTRAMKQDYAAATPKIFPHTCSLCLQQCAHMKNWILHQNTSIHTENRKLLRIQYPEWDGSVVPLSSDVGTENNPTPSTSAETSQHRHQKTRHESSRSRSHSPRQRHGSNGRRASPSSYSSSHSHSPHKHHHSSEGRREKIKSGSRSPHSSRHTHSSPRYKNPNSYRNQSDLRSHEQRSDPRRRDEKLSRGLKRRPSMERSSPQLKKLKSTMKLQDTPDVQCLPEQPDSEMVVKNLAPVLLAEPLSTAAPSLSSSRPARRELTSKSSEAKPIFQKRLAIFSAKPKCDKPLPPTMVRLEGIYDSISYNDVVAAVGFFGKTKSVLLLRTKLQAVVCFEKEEDAEKLRKIKNLSVKGVQVAVVKGKDAVSKRPLLTCTTEQKKRPQQQSSKFGIIAPQTTESTSTGRITSLLVSFSLENTSSRQILKTAENSNVPAIRRVELVEAKEAASKLPFRCSENSEILPHNGGSEKTAESSECECETSAIESVVAPIESGQVETFTNTNVTEPNKVTETISQLSWCSLVASEAETGSITAAQESAVVSDDKHKVGATTSLTSNEMMQQEDFTKANVEAKDTEPLKSGSTGDSTVTSLTVGEKLDEMYTKFTSGCSGFRKALRPNFTNKVLLITYLPKYDEYADCYTEEEVANLLIPFGFQYLDENIYISPKMRMAFVLMPTVQDMQNIIRATKKISFVLNKSALHLKPLNYALPMNPIGFYKSIMKKLPYEMTDDGSAIIYIKNISQKEAKDLRKALKKIDSVKNYLPLLNKVFVEFNSIYDADRLGVWYSLLRRGFCHTVYRLKIPRIESTSQPPRLASKALPDTKDVTEGAVVPTTNFGVPQGSTSPFWVTMTTYPFVFPTVSPWFIIPDFLTVNGLNDIEKARPQGSRFSTVMLTGLPEENYKYEDVTRLVQHYFLDTVLFYNLIVIPLQRRAFVFFSDWNACCDFVQDHIKNPISVGGRVLDIHFVLQDMHPGTSQETMYRTMMKWSNALVPDSDSLEERLLCVETTEMLMPLVTMVMDVVASFAAFVRFLPLANRIYIEMAESSGVTEVLESIFSRDYIAMNEIWSKVGRIESLKSLKECLQDFSENTPNPDLDTHFVEFHNFTRTIQGSSTQSEDKDDFVDEIVSSEQHDEKFNMEDFVVIDEIGEDIAEEDVDVKRSSLAKKISREKRERRSSDATSTLKQTLTRSSKDSKSSASSFSSLSEPTETTEKSTFSSRVRKTHSSLSIPLPASPDRKTYPKFKSPEKTLNSSSLNYKTCTSKMGSTVAVEATVETDLTDFKDDTKELKKNKRENREKDHVKHQEADEGDDENYQILDSLNEKSDKQIIEDRNKDNDTETDSAGLVQVHGLLERNYEVCTEGSSKMETDTSLHMLEIVTEDQKTAVEGDSHLVKDEGSTVNKLSEEMTGDANSDKDAADKNEVLDSSRNQTPRTSGDGSGEKKELIVKESFKVSKDPDQITLEKQDNRGSSVGGTDQEGFELLDSIEAQIEIQEDNQKLETLRDQVSKSETEAIEEQDDSFQVIESVEDEPVTTDTELEADKNVKRTKKNDEAKRAYRSPRRSGPENRISKGEEKGKSSKKQTQTERNDSTIKKVNKAAEEMVYEIVDSVEDKSIQDDSSIESSGRRRSVRRNNDKKTLTEPFNKRDGKEDAKYEILYSTENKASRGPLTIMTRATKEVLKKDKIQTRSRRTPARDSLEPNREETPKTKEKGPVKESTPTRRSHFIRDLHEKDDIYKILDSDDSVMLTEKAKRGRLKKVTIKRNPLKDDPSDKVADEEDTYQILDSVEDELADDQLTRDQSKEESTIDDEKGTLPSVSVCQDNQSLESSNSEAFVTIDEAGDDGEEKATEYEEENGSFVTVDKLWEIAEKEKVVTIRTSSQAKKRTRQTHVRKSTRLKQESTKDERTESLPPSSLDSLSLLSSPDQVVSGLSSEGQTEIWKLEKADRQSSIETTSAGEQSSSDYADNQRLGEEKQGQSRTDRKAFGKQRSNLVEPEAKRSRSQSPCVTDNLVLPPFNPSIPLGQEHVVPKTGYLCSLCSVFYVAESTAKDLHCRSHRHYKNLQKHHQTLRQTASRTSTRKSQDSSSV</sequence>
<dbReference type="PROSITE" id="PS00028">
    <property type="entry name" value="ZINC_FINGER_C2H2_1"/>
    <property type="match status" value="1"/>
</dbReference>
<dbReference type="InterPro" id="IPR035979">
    <property type="entry name" value="RBD_domain_sf"/>
</dbReference>
<dbReference type="RefSeq" id="XP_005459591.1">
    <property type="nucleotide sequence ID" value="XM_005459534.3"/>
</dbReference>
<feature type="compositionally biased region" description="Basic and acidic residues" evidence="6">
    <location>
        <begin position="349"/>
        <end position="358"/>
    </location>
</feature>
<feature type="compositionally biased region" description="Polar residues" evidence="6">
    <location>
        <begin position="56"/>
        <end position="72"/>
    </location>
</feature>
<dbReference type="InterPro" id="IPR000690">
    <property type="entry name" value="Matrin/U1-C_Znf_C2H2"/>
</dbReference>
<evidence type="ECO:0000256" key="6">
    <source>
        <dbReference type="SAM" id="MobiDB-lite"/>
    </source>
</evidence>
<feature type="compositionally biased region" description="Polar residues" evidence="6">
    <location>
        <begin position="32"/>
        <end position="49"/>
    </location>
</feature>
<feature type="region of interest" description="Disordered" evidence="6">
    <location>
        <begin position="2344"/>
        <end position="2475"/>
    </location>
</feature>
<feature type="domain" description="Matrin-type" evidence="7">
    <location>
        <begin position="2501"/>
        <end position="2532"/>
    </location>
</feature>
<feature type="compositionally biased region" description="Low complexity" evidence="6">
    <location>
        <begin position="588"/>
        <end position="597"/>
    </location>
</feature>
<feature type="region of interest" description="Disordered" evidence="6">
    <location>
        <begin position="331"/>
        <end position="358"/>
    </location>
</feature>
<gene>
    <name evidence="8" type="primary">LOC102077131</name>
</gene>
<keyword evidence="3" id="KW-0863">Zinc-finger</keyword>
<feature type="compositionally biased region" description="Basic and acidic residues" evidence="6">
    <location>
        <begin position="2365"/>
        <end position="2376"/>
    </location>
</feature>
<feature type="region of interest" description="Disordered" evidence="6">
    <location>
        <begin position="1851"/>
        <end position="1948"/>
    </location>
</feature>
<feature type="compositionally biased region" description="Polar residues" evidence="6">
    <location>
        <begin position="197"/>
        <end position="216"/>
    </location>
</feature>
<feature type="compositionally biased region" description="Polar residues" evidence="6">
    <location>
        <begin position="1894"/>
        <end position="1904"/>
    </location>
</feature>
<comment type="subcellular location">
    <subcellularLocation>
        <location evidence="1">Nucleus</location>
    </subcellularLocation>
</comment>
<feature type="compositionally biased region" description="Basic and acidic residues" evidence="6">
    <location>
        <begin position="2408"/>
        <end position="2417"/>
    </location>
</feature>